<dbReference type="KEGG" id="pchi:PC41400_11260"/>
<reference evidence="4 5" key="1">
    <citation type="submission" date="2018-01" db="EMBL/GenBank/DDBJ databases">
        <title>The whole genome sequencing and assembly of Paenibacillus chitinolyticus KCCM 41400 strain.</title>
        <authorList>
            <person name="Kim J.-Y."/>
            <person name="Park M.-K."/>
            <person name="Lee Y.-J."/>
            <person name="Yi H."/>
            <person name="Bahn Y.-S."/>
            <person name="Kim J.F."/>
            <person name="Lee D.-W."/>
        </authorList>
    </citation>
    <scope>NUCLEOTIDE SEQUENCE [LARGE SCALE GENOMIC DNA]</scope>
    <source>
        <strain evidence="4 5">KCCM 41400</strain>
    </source>
</reference>
<dbReference type="InterPro" id="IPR002105">
    <property type="entry name" value="Dockerin_1_rpt"/>
</dbReference>
<dbReference type="AlphaFoldDB" id="A0A410WV51"/>
<evidence type="ECO:0000313" key="4">
    <source>
        <dbReference type="EMBL" id="QAV18210.1"/>
    </source>
</evidence>
<evidence type="ECO:0000259" key="2">
    <source>
        <dbReference type="PROSITE" id="PS51766"/>
    </source>
</evidence>
<evidence type="ECO:0000313" key="6">
    <source>
        <dbReference type="Proteomes" id="UP001527202"/>
    </source>
</evidence>
<dbReference type="Gene3D" id="2.60.40.1080">
    <property type="match status" value="1"/>
</dbReference>
<dbReference type="SUPFAM" id="SSF49785">
    <property type="entry name" value="Galactose-binding domain-like"/>
    <property type="match status" value="1"/>
</dbReference>
<dbReference type="RefSeq" id="WP_042228613.1">
    <property type="nucleotide sequence ID" value="NZ_CP026520.1"/>
</dbReference>
<dbReference type="Pfam" id="PF00404">
    <property type="entry name" value="Dockerin_1"/>
    <property type="match status" value="1"/>
</dbReference>
<dbReference type="InterPro" id="IPR008979">
    <property type="entry name" value="Galactose-bd-like_sf"/>
</dbReference>
<keyword evidence="1" id="KW-0732">Signal</keyword>
<dbReference type="Gene3D" id="1.10.1330.10">
    <property type="entry name" value="Dockerin domain"/>
    <property type="match status" value="1"/>
</dbReference>
<dbReference type="Pfam" id="PF02368">
    <property type="entry name" value="Big_2"/>
    <property type="match status" value="1"/>
</dbReference>
<dbReference type="EMBL" id="CP026520">
    <property type="protein sequence ID" value="QAV18210.1"/>
    <property type="molecule type" value="Genomic_DNA"/>
</dbReference>
<dbReference type="GO" id="GO:0004553">
    <property type="term" value="F:hydrolase activity, hydrolyzing O-glycosyl compounds"/>
    <property type="evidence" value="ECO:0007669"/>
    <property type="project" value="InterPro"/>
</dbReference>
<sequence>MTSMSKRISVFLFFCFMMQALSFGTAVHASELQPDLVSNGGFESVKSGAGKWEAGVEPAGWGLWLASGTGKASVTKDVYHTGTQAVQLEHAALSRTGLSQDLPITGGQTYKLSVWVKTKDVNSGIGVFVRTQLFKSIKGLDGKTQDDKIGSGPSTEELTGTQDWMKREVIISTPEEAKYIRLEPFFETGTGTVWFDDISLVKWNSVTGLALDQTNVTLEKLQTAVLTAKVTPENVSGLSLQWRVDNKDVVQVEAQGSLAVLTALKPGKAIVTVMTDDGAFAATSEITVKEASIPGDLTNDGKITVGDLAMAAAHFGKDTSSPDWDTVKAADVNGDHKIDRSDLMWFTERIFP</sequence>
<dbReference type="InterPro" id="IPR054563">
    <property type="entry name" value="HylB-like_N"/>
</dbReference>
<dbReference type="Pfam" id="PF22637">
    <property type="entry name" value="CBM_4_9_1"/>
    <property type="match status" value="1"/>
</dbReference>
<keyword evidence="6" id="KW-1185">Reference proteome</keyword>
<gene>
    <name evidence="3" type="ORF">M5X16_26170</name>
    <name evidence="4" type="ORF">PC41400_11260</name>
</gene>
<feature type="domain" description="Dockerin" evidence="2">
    <location>
        <begin position="290"/>
        <end position="352"/>
    </location>
</feature>
<dbReference type="PROSITE" id="PS51766">
    <property type="entry name" value="DOCKERIN"/>
    <property type="match status" value="1"/>
</dbReference>
<name>A0A410WV51_9BACL</name>
<evidence type="ECO:0000313" key="5">
    <source>
        <dbReference type="Proteomes" id="UP000288943"/>
    </source>
</evidence>
<dbReference type="Proteomes" id="UP001527202">
    <property type="component" value="Unassembled WGS sequence"/>
</dbReference>
<dbReference type="SUPFAM" id="SSF49373">
    <property type="entry name" value="Invasin/intimin cell-adhesion fragments"/>
    <property type="match status" value="1"/>
</dbReference>
<dbReference type="InterPro" id="IPR008964">
    <property type="entry name" value="Invasin/intimin_cell_adhesion"/>
</dbReference>
<dbReference type="InterPro" id="IPR036439">
    <property type="entry name" value="Dockerin_dom_sf"/>
</dbReference>
<feature type="chain" id="PRO_5038415743" evidence="1">
    <location>
        <begin position="23"/>
        <end position="352"/>
    </location>
</feature>
<dbReference type="Proteomes" id="UP000288943">
    <property type="component" value="Chromosome"/>
</dbReference>
<dbReference type="GeneID" id="95375385"/>
<protein>
    <submittedName>
        <fullName evidence="4">Dockerin</fullName>
    </submittedName>
    <submittedName>
        <fullName evidence="3">Ig-like domain-containing protein</fullName>
    </submittedName>
</protein>
<feature type="signal peptide" evidence="1">
    <location>
        <begin position="1"/>
        <end position="22"/>
    </location>
</feature>
<evidence type="ECO:0000256" key="1">
    <source>
        <dbReference type="SAM" id="SignalP"/>
    </source>
</evidence>
<dbReference type="Gene3D" id="2.60.120.260">
    <property type="entry name" value="Galactose-binding domain-like"/>
    <property type="match status" value="1"/>
</dbReference>
<dbReference type="CDD" id="cd14254">
    <property type="entry name" value="Dockerin_II"/>
    <property type="match status" value="1"/>
</dbReference>
<dbReference type="SUPFAM" id="SSF63446">
    <property type="entry name" value="Type I dockerin domain"/>
    <property type="match status" value="1"/>
</dbReference>
<evidence type="ECO:0000313" key="3">
    <source>
        <dbReference type="EMBL" id="MCY9599250.1"/>
    </source>
</evidence>
<accession>A0A410WV51</accession>
<dbReference type="SMART" id="SM00635">
    <property type="entry name" value="BID_2"/>
    <property type="match status" value="1"/>
</dbReference>
<dbReference type="InterPro" id="IPR016134">
    <property type="entry name" value="Dockerin_dom"/>
</dbReference>
<proteinExistence type="predicted"/>
<reference evidence="3 6" key="2">
    <citation type="submission" date="2022-05" db="EMBL/GenBank/DDBJ databases">
        <title>Genome Sequencing of Bee-Associated Microbes.</title>
        <authorList>
            <person name="Dunlap C."/>
        </authorList>
    </citation>
    <scope>NUCLEOTIDE SEQUENCE [LARGE SCALE GENOMIC DNA]</scope>
    <source>
        <strain evidence="3 6">NRRL B-23120</strain>
    </source>
</reference>
<dbReference type="GO" id="GO:0000272">
    <property type="term" value="P:polysaccharide catabolic process"/>
    <property type="evidence" value="ECO:0007669"/>
    <property type="project" value="InterPro"/>
</dbReference>
<dbReference type="InterPro" id="IPR003343">
    <property type="entry name" value="Big_2"/>
</dbReference>
<dbReference type="EMBL" id="JAMDMJ010000040">
    <property type="protein sequence ID" value="MCY9599250.1"/>
    <property type="molecule type" value="Genomic_DNA"/>
</dbReference>
<dbReference type="OrthoDB" id="2666017at2"/>
<organism evidence="4 5">
    <name type="scientific">Paenibacillus chitinolyticus</name>
    <dbReference type="NCBI Taxonomy" id="79263"/>
    <lineage>
        <taxon>Bacteria</taxon>
        <taxon>Bacillati</taxon>
        <taxon>Bacillota</taxon>
        <taxon>Bacilli</taxon>
        <taxon>Bacillales</taxon>
        <taxon>Paenibacillaceae</taxon>
        <taxon>Paenibacillus</taxon>
    </lineage>
</organism>